<keyword evidence="3" id="KW-1185">Reference proteome</keyword>
<evidence type="ECO:0000256" key="1">
    <source>
        <dbReference type="SAM" id="MobiDB-lite"/>
    </source>
</evidence>
<sequence length="45" mass="5131">MLHLHLTSGPAQKPEAQPDPNPQMAMGLSFRHGIEFYKPTNEEFH</sequence>
<gene>
    <name evidence="2" type="ORF">PCAMFM013_S015g000002</name>
</gene>
<reference evidence="2 3" key="1">
    <citation type="journal article" date="2014" name="Nat. Commun.">
        <title>Multiple recent horizontal transfers of a large genomic region in cheese making fungi.</title>
        <authorList>
            <person name="Cheeseman K."/>
            <person name="Ropars J."/>
            <person name="Renault P."/>
            <person name="Dupont J."/>
            <person name="Gouzy J."/>
            <person name="Branca A."/>
            <person name="Abraham A.L."/>
            <person name="Ceppi M."/>
            <person name="Conseiller E."/>
            <person name="Debuchy R."/>
            <person name="Malagnac F."/>
            <person name="Goarin A."/>
            <person name="Silar P."/>
            <person name="Lacoste S."/>
            <person name="Sallet E."/>
            <person name="Bensimon A."/>
            <person name="Giraud T."/>
            <person name="Brygoo Y."/>
        </authorList>
    </citation>
    <scope>NUCLEOTIDE SEQUENCE [LARGE SCALE GENOMIC DNA]</scope>
    <source>
        <strain evidence="3">FM 013</strain>
    </source>
</reference>
<dbReference type="EMBL" id="HG793148">
    <property type="protein sequence ID" value="CRL25416.1"/>
    <property type="molecule type" value="Genomic_DNA"/>
</dbReference>
<evidence type="ECO:0000313" key="3">
    <source>
        <dbReference type="Proteomes" id="UP000053732"/>
    </source>
</evidence>
<accession>A0A0G4PGG9</accession>
<feature type="region of interest" description="Disordered" evidence="1">
    <location>
        <begin position="1"/>
        <end position="26"/>
    </location>
</feature>
<dbReference type="AlphaFoldDB" id="A0A0G4PGG9"/>
<dbReference type="Proteomes" id="UP000053732">
    <property type="component" value="Unassembled WGS sequence"/>
</dbReference>
<evidence type="ECO:0000313" key="2">
    <source>
        <dbReference type="EMBL" id="CRL25416.1"/>
    </source>
</evidence>
<organism evidence="2 3">
    <name type="scientific">Penicillium camemberti (strain FM 013)</name>
    <dbReference type="NCBI Taxonomy" id="1429867"/>
    <lineage>
        <taxon>Eukaryota</taxon>
        <taxon>Fungi</taxon>
        <taxon>Dikarya</taxon>
        <taxon>Ascomycota</taxon>
        <taxon>Pezizomycotina</taxon>
        <taxon>Eurotiomycetes</taxon>
        <taxon>Eurotiomycetidae</taxon>
        <taxon>Eurotiales</taxon>
        <taxon>Aspergillaceae</taxon>
        <taxon>Penicillium</taxon>
    </lineage>
</organism>
<proteinExistence type="predicted"/>
<protein>
    <submittedName>
        <fullName evidence="2">Str. FM013</fullName>
    </submittedName>
</protein>
<name>A0A0G4PGG9_PENC3</name>